<evidence type="ECO:0000256" key="1">
    <source>
        <dbReference type="SAM" id="MobiDB-lite"/>
    </source>
</evidence>
<dbReference type="STRING" id="50429.A0A2B4SF01"/>
<evidence type="ECO:0000313" key="3">
    <source>
        <dbReference type="EMBL" id="PFX27633.1"/>
    </source>
</evidence>
<organism evidence="3 4">
    <name type="scientific">Stylophora pistillata</name>
    <name type="common">Smooth cauliflower coral</name>
    <dbReference type="NCBI Taxonomy" id="50429"/>
    <lineage>
        <taxon>Eukaryota</taxon>
        <taxon>Metazoa</taxon>
        <taxon>Cnidaria</taxon>
        <taxon>Anthozoa</taxon>
        <taxon>Hexacorallia</taxon>
        <taxon>Scleractinia</taxon>
        <taxon>Astrocoeniina</taxon>
        <taxon>Pocilloporidae</taxon>
        <taxon>Stylophora</taxon>
    </lineage>
</organism>
<reference evidence="4" key="1">
    <citation type="journal article" date="2017" name="bioRxiv">
        <title>Comparative analysis of the genomes of Stylophora pistillata and Acropora digitifera provides evidence for extensive differences between species of corals.</title>
        <authorList>
            <person name="Voolstra C.R."/>
            <person name="Li Y."/>
            <person name="Liew Y.J."/>
            <person name="Baumgarten S."/>
            <person name="Zoccola D."/>
            <person name="Flot J.-F."/>
            <person name="Tambutte S."/>
            <person name="Allemand D."/>
            <person name="Aranda M."/>
        </authorList>
    </citation>
    <scope>NUCLEOTIDE SEQUENCE [LARGE SCALE GENOMIC DNA]</scope>
</reference>
<dbReference type="PANTHER" id="PTHR43464">
    <property type="entry name" value="METHYLTRANSFERASE"/>
    <property type="match status" value="1"/>
</dbReference>
<feature type="compositionally biased region" description="Gly residues" evidence="1">
    <location>
        <begin position="67"/>
        <end position="88"/>
    </location>
</feature>
<dbReference type="InterPro" id="IPR025714">
    <property type="entry name" value="Methyltranfer_dom"/>
</dbReference>
<dbReference type="Gene3D" id="3.40.50.150">
    <property type="entry name" value="Vaccinia Virus protein VP39"/>
    <property type="match status" value="1"/>
</dbReference>
<accession>A0A2B4SF01</accession>
<keyword evidence="4" id="KW-1185">Reference proteome</keyword>
<dbReference type="PANTHER" id="PTHR43464:SF23">
    <property type="entry name" value="JUVENILE HORMONE ACID O-METHYLTRANSFERASE"/>
    <property type="match status" value="1"/>
</dbReference>
<dbReference type="AlphaFoldDB" id="A0A2B4SF01"/>
<feature type="region of interest" description="Disordered" evidence="1">
    <location>
        <begin position="149"/>
        <end position="182"/>
    </location>
</feature>
<dbReference type="EMBL" id="LSMT01000098">
    <property type="protein sequence ID" value="PFX27633.1"/>
    <property type="molecule type" value="Genomic_DNA"/>
</dbReference>
<feature type="region of interest" description="Disordered" evidence="1">
    <location>
        <begin position="67"/>
        <end position="104"/>
    </location>
</feature>
<dbReference type="GO" id="GO:0010420">
    <property type="term" value="F:polyprenyldihydroxybenzoate methyltransferase activity"/>
    <property type="evidence" value="ECO:0007669"/>
    <property type="project" value="TreeGrafter"/>
</dbReference>
<evidence type="ECO:0000259" key="2">
    <source>
        <dbReference type="Pfam" id="PF13847"/>
    </source>
</evidence>
<feature type="region of interest" description="Disordered" evidence="1">
    <location>
        <begin position="444"/>
        <end position="482"/>
    </location>
</feature>
<dbReference type="OrthoDB" id="5973496at2759"/>
<feature type="domain" description="Methyltransferase" evidence="2">
    <location>
        <begin position="535"/>
        <end position="654"/>
    </location>
</feature>
<dbReference type="CDD" id="cd02440">
    <property type="entry name" value="AdoMet_MTases"/>
    <property type="match status" value="1"/>
</dbReference>
<evidence type="ECO:0000313" key="4">
    <source>
        <dbReference type="Proteomes" id="UP000225706"/>
    </source>
</evidence>
<feature type="compositionally biased region" description="Gly residues" evidence="1">
    <location>
        <begin position="398"/>
        <end position="409"/>
    </location>
</feature>
<dbReference type="Pfam" id="PF13847">
    <property type="entry name" value="Methyltransf_31"/>
    <property type="match status" value="1"/>
</dbReference>
<comment type="caution">
    <text evidence="3">The sequence shown here is derived from an EMBL/GenBank/DDBJ whole genome shotgun (WGS) entry which is preliminary data.</text>
</comment>
<gene>
    <name evidence="3" type="ORF">AWC38_SpisGene7618</name>
</gene>
<dbReference type="InterPro" id="IPR029063">
    <property type="entry name" value="SAM-dependent_MTases_sf"/>
</dbReference>
<feature type="compositionally biased region" description="Gly residues" evidence="1">
    <location>
        <begin position="171"/>
        <end position="182"/>
    </location>
</feature>
<sequence>MLYIDGTSVISTTGLGFRGGQGGDSRGGGGYGGESFMYIQTGTNGKGGDIVGPSWAINSNGLGGGGGGDDFASRGGPGGYNSGGGGGDSTVNSDDGAGAGGGGGHFSGGGGGGAGTGCGGRGGTGGTASSVINVLAGGGGVAACTAGAGGNGSQQGQPVKGDCSSARRGTAGNGSKGGGGGDSSCHPAYGGGGGGGGMQFGNTDFTNRLSYGGGGSGGGGSAFTDDTNPGGRGGNGGGLVFLLLEKMTLDGKIESKGHPGECLNRKAHRSAPGGSGAGGSVVIITETLQGSPHGKILVEGAGPVQCAFGAGGGGGGGIGRWVDFKADKAVTLGVGGGYGGESFLYLQTGTNGKGGDLYGASWAINTHGIREGALQWGPGGYNAGGGGRDSAVNNNDSAGGGGGGGHFSGDGGGDGGTGCTNKEGTASTVIGTYTGGGGVARCPGGDGGDGGQQGQPVQGKYVSAYGGTSGTESRGGEGGQSGECLNMKAHRSAPGDSGAGGNVVIITKSLNGNPNNKIEVEGGIPVDCAFGTGGGCGTGELSAYLAELVGRGGKVVAVDPDISRIKLAQESHGEISNLAIHEGSASNFPGMDSECYDIVLCNFVLHWIQDKQEAFRNMFQSFKPGGKILVSYGDSLAIMFERFFKELIPENCDALLSKWNFVKKSKIEEMCAAVGFDIVKSYDVKNDAYVFKNKEGMISFFWASSHGAFDPQLITKDRLASFCAQYTSGENSSPFKLYPGEGDCYCVLVAAKPV</sequence>
<feature type="compositionally biased region" description="Gly residues" evidence="1">
    <location>
        <begin position="444"/>
        <end position="453"/>
    </location>
</feature>
<protein>
    <recommendedName>
        <fullName evidence="2">Methyltransferase domain-containing protein</fullName>
    </recommendedName>
</protein>
<proteinExistence type="predicted"/>
<name>A0A2B4SF01_STYPI</name>
<feature type="region of interest" description="Disordered" evidence="1">
    <location>
        <begin position="385"/>
        <end position="409"/>
    </location>
</feature>
<dbReference type="Proteomes" id="UP000225706">
    <property type="component" value="Unassembled WGS sequence"/>
</dbReference>
<dbReference type="SUPFAM" id="SSF53335">
    <property type="entry name" value="S-adenosyl-L-methionine-dependent methyltransferases"/>
    <property type="match status" value="1"/>
</dbReference>